<sequence length="452" mass="49734">MPVSLKRSGVTISRWPPPASTSANLAMWSVLCRPIFPWHRTPGCLMSTCPDQTRVFPAPVDQQRFIRSRHVFEVLLFDGGTLRLSEEFALGHRELRRRIHADRWWHAGAGNRPIPPAHFLKFCHADRILVILDPAVLVADNLVDELLGLTPGGQVACALPADPRSAGAVAVDYASRPGFDRHVARRSRLPAAGAYTGQAPWLYMITIEALRQVVAQDEAVTWERIPEILGPRALLAQRTFIHSWSDYQQNTRAEMLDLLPAGTNSLLDVGGGEGGFAAAFVERFGGQATVAELNPAAGERAMARGLTVHCGPFEQLQKITTFDCIAFLDVLEHLADPLAALRKAHSLLKPGGHVLLAVPNVGHWSVVQDLLQGEFDYQPVGILCVGHLRFFTRRGLEKLIEDAGFQVARWRDCPSPLPENLQAFLDQAAGFGQTVAFQSLSTDSFHVLIQAR</sequence>
<dbReference type="CDD" id="cd02440">
    <property type="entry name" value="AdoMet_MTases"/>
    <property type="match status" value="1"/>
</dbReference>
<name>A0ABX1TB78_9PROT</name>
<dbReference type="Proteomes" id="UP000886469">
    <property type="component" value="Unassembled WGS sequence"/>
</dbReference>
<dbReference type="GO" id="GO:0008168">
    <property type="term" value="F:methyltransferase activity"/>
    <property type="evidence" value="ECO:0007669"/>
    <property type="project" value="UniProtKB-KW"/>
</dbReference>
<organism evidence="1 2">
    <name type="scientific">Candidatus Accumulibacter contiguus</name>
    <dbReference type="NCBI Taxonomy" id="2954381"/>
    <lineage>
        <taxon>Bacteria</taxon>
        <taxon>Pseudomonadati</taxon>
        <taxon>Pseudomonadota</taxon>
        <taxon>Betaproteobacteria</taxon>
        <taxon>Candidatus Accumulibacter</taxon>
    </lineage>
</organism>
<evidence type="ECO:0000313" key="1">
    <source>
        <dbReference type="EMBL" id="NMQ06092.1"/>
    </source>
</evidence>
<dbReference type="EMBL" id="SPMX01000036">
    <property type="protein sequence ID" value="NMQ06092.1"/>
    <property type="molecule type" value="Genomic_DNA"/>
</dbReference>
<reference evidence="1" key="1">
    <citation type="submission" date="2019-03" db="EMBL/GenBank/DDBJ databases">
        <title>Metabolic reconstructions from genomes of highly enriched 'Candidatus Accumulibacter' and 'Candidatus Competibacter' bioreactor populations.</title>
        <authorList>
            <person name="Annavajhala M.K."/>
            <person name="Welles L."/>
            <person name="Abbas B."/>
            <person name="Sorokin D."/>
            <person name="Park H."/>
            <person name="Van Loosdrecht M."/>
            <person name="Chandran K."/>
        </authorList>
    </citation>
    <scope>NUCLEOTIDE SEQUENCE</scope>
    <source>
        <strain evidence="1">SBR_L</strain>
    </source>
</reference>
<accession>A0ABX1TB78</accession>
<dbReference type="GO" id="GO:0032259">
    <property type="term" value="P:methylation"/>
    <property type="evidence" value="ECO:0007669"/>
    <property type="project" value="UniProtKB-KW"/>
</dbReference>
<comment type="caution">
    <text evidence="1">The sequence shown here is derived from an EMBL/GenBank/DDBJ whole genome shotgun (WGS) entry which is preliminary data.</text>
</comment>
<evidence type="ECO:0000313" key="2">
    <source>
        <dbReference type="Proteomes" id="UP000886469"/>
    </source>
</evidence>
<dbReference type="Pfam" id="PF13489">
    <property type="entry name" value="Methyltransf_23"/>
    <property type="match status" value="1"/>
</dbReference>
<gene>
    <name evidence="1" type="ORF">E4Q08_12940</name>
</gene>
<proteinExistence type="predicted"/>
<keyword evidence="1" id="KW-0489">Methyltransferase</keyword>
<dbReference type="Gene3D" id="3.40.50.150">
    <property type="entry name" value="Vaccinia Virus protein VP39"/>
    <property type="match status" value="1"/>
</dbReference>
<dbReference type="PANTHER" id="PTHR43861">
    <property type="entry name" value="TRANS-ACONITATE 2-METHYLTRANSFERASE-RELATED"/>
    <property type="match status" value="1"/>
</dbReference>
<dbReference type="InterPro" id="IPR029063">
    <property type="entry name" value="SAM-dependent_MTases_sf"/>
</dbReference>
<protein>
    <submittedName>
        <fullName evidence="1">Class I SAM-dependent methyltransferase</fullName>
    </submittedName>
</protein>
<dbReference type="SUPFAM" id="SSF53335">
    <property type="entry name" value="S-adenosyl-L-methionine-dependent methyltransferases"/>
    <property type="match status" value="1"/>
</dbReference>
<keyword evidence="2" id="KW-1185">Reference proteome</keyword>
<keyword evidence="1" id="KW-0808">Transferase</keyword>